<dbReference type="RefSeq" id="WP_208925448.1">
    <property type="nucleotide sequence ID" value="NZ_LK996017.1"/>
</dbReference>
<reference evidence="1" key="1">
    <citation type="submission" date="2014-07" db="EMBL/GenBank/DDBJ databases">
        <authorList>
            <person name="Hornung V.Bastian."/>
        </authorList>
    </citation>
    <scope>NUCLEOTIDE SEQUENCE</scope>
    <source>
        <strain evidence="1">PCE-S</strain>
    </source>
</reference>
<gene>
    <name evidence="1" type="ORF">DPCES_1387</name>
</gene>
<evidence type="ECO:0000313" key="1">
    <source>
        <dbReference type="EMBL" id="CDX01274.1"/>
    </source>
</evidence>
<proteinExistence type="predicted"/>
<protein>
    <submittedName>
        <fullName evidence="1">Uncharacterized protein</fullName>
    </submittedName>
</protein>
<dbReference type="PATRIC" id="fig|49338.4.peg.1496"/>
<dbReference type="EMBL" id="LK996017">
    <property type="protein sequence ID" value="CDX01274.1"/>
    <property type="molecule type" value="Genomic_DNA"/>
</dbReference>
<organism evidence="1">
    <name type="scientific">Desulfitobacterium hafniense</name>
    <name type="common">Desulfitobacterium frappieri</name>
    <dbReference type="NCBI Taxonomy" id="49338"/>
    <lineage>
        <taxon>Bacteria</taxon>
        <taxon>Bacillati</taxon>
        <taxon>Bacillota</taxon>
        <taxon>Clostridia</taxon>
        <taxon>Eubacteriales</taxon>
        <taxon>Desulfitobacteriaceae</taxon>
        <taxon>Desulfitobacterium</taxon>
    </lineage>
</organism>
<accession>A0A098AXB0</accession>
<dbReference type="AlphaFoldDB" id="A0A098AXB0"/>
<name>A0A098AXB0_DESHA</name>
<sequence>MRIKKIKISSGRVLVNYEKRSKSGLWDEYSFNCSEEPRPELKEAMTALAPHVVDMCELPEEYLSKIEVKSVSFSYGGENATMGATISGQMKLENSYCGLNLNTPHKASEMYNPSSEPDEMQLLTEECIDDLEVLCEEVKLFIDGERAQQRLFAVG</sequence>